<organism evidence="1">
    <name type="scientific">Cacopsylla melanoneura</name>
    <dbReference type="NCBI Taxonomy" id="428564"/>
    <lineage>
        <taxon>Eukaryota</taxon>
        <taxon>Metazoa</taxon>
        <taxon>Ecdysozoa</taxon>
        <taxon>Arthropoda</taxon>
        <taxon>Hexapoda</taxon>
        <taxon>Insecta</taxon>
        <taxon>Pterygota</taxon>
        <taxon>Neoptera</taxon>
        <taxon>Paraneoptera</taxon>
        <taxon>Hemiptera</taxon>
        <taxon>Sternorrhyncha</taxon>
        <taxon>Psylloidea</taxon>
        <taxon>Psyllidae</taxon>
        <taxon>Psyllinae</taxon>
        <taxon>Cacopsylla</taxon>
    </lineage>
</organism>
<evidence type="ECO:0000313" key="1">
    <source>
        <dbReference type="EMBL" id="CAG6781593.1"/>
    </source>
</evidence>
<dbReference type="EMBL" id="HBUF01623698">
    <property type="protein sequence ID" value="CAG6781593.1"/>
    <property type="molecule type" value="Transcribed_RNA"/>
</dbReference>
<dbReference type="AlphaFoldDB" id="A0A8D9BAD3"/>
<accession>A0A8D9BAD3</accession>
<name>A0A8D9BAD3_9HEMI</name>
<reference evidence="1" key="1">
    <citation type="submission" date="2021-05" db="EMBL/GenBank/DDBJ databases">
        <authorList>
            <person name="Alioto T."/>
            <person name="Alioto T."/>
            <person name="Gomez Garrido J."/>
        </authorList>
    </citation>
    <scope>NUCLEOTIDE SEQUENCE</scope>
</reference>
<protein>
    <submittedName>
        <fullName evidence="1">Uncharacterized protein</fullName>
    </submittedName>
</protein>
<sequence length="118" mass="14099">MVHDGKNLRVRCDRVSMTFPLYQEFMGLLQSGVNECFSLLEFMSSLRSRVCQCFLFLEFMGSMRSRVKECFFNSLWARCTRVFLCCSFWTRYVFVLEYFPLLKIMVLQRSRLHECLGP</sequence>
<proteinExistence type="predicted"/>